<dbReference type="AlphaFoldDB" id="A0A8J5XFD3"/>
<name>A0A8J5XFD3_DIALT</name>
<comment type="caution">
    <text evidence="2">The sequence shown here is derived from an EMBL/GenBank/DDBJ whole genome shotgun (WGS) entry which is preliminary data.</text>
</comment>
<dbReference type="EMBL" id="JAGTXO010000037">
    <property type="protein sequence ID" value="KAG8459812.1"/>
    <property type="molecule type" value="Genomic_DNA"/>
</dbReference>
<accession>A0A8J5XFD3</accession>
<organism evidence="2 3">
    <name type="scientific">Diacronema lutheri</name>
    <name type="common">Unicellular marine alga</name>
    <name type="synonym">Monochrysis lutheri</name>
    <dbReference type="NCBI Taxonomy" id="2081491"/>
    <lineage>
        <taxon>Eukaryota</taxon>
        <taxon>Haptista</taxon>
        <taxon>Haptophyta</taxon>
        <taxon>Pavlovophyceae</taxon>
        <taxon>Pavlovales</taxon>
        <taxon>Pavlovaceae</taxon>
        <taxon>Diacronema</taxon>
    </lineage>
</organism>
<evidence type="ECO:0000313" key="3">
    <source>
        <dbReference type="Proteomes" id="UP000751190"/>
    </source>
</evidence>
<protein>
    <submittedName>
        <fullName evidence="2">Uncharacterized protein</fullName>
    </submittedName>
</protein>
<feature type="region of interest" description="Disordered" evidence="1">
    <location>
        <begin position="16"/>
        <end position="44"/>
    </location>
</feature>
<proteinExistence type="predicted"/>
<dbReference type="Proteomes" id="UP000751190">
    <property type="component" value="Unassembled WGS sequence"/>
</dbReference>
<reference evidence="2" key="1">
    <citation type="submission" date="2021-05" db="EMBL/GenBank/DDBJ databases">
        <title>The genome of the haptophyte Pavlova lutheri (Diacronema luteri, Pavlovales) - a model for lipid biosynthesis in eukaryotic algae.</title>
        <authorList>
            <person name="Hulatt C.J."/>
            <person name="Posewitz M.C."/>
        </authorList>
    </citation>
    <scope>NUCLEOTIDE SEQUENCE</scope>
    <source>
        <strain evidence="2">NIVA-4/92</strain>
    </source>
</reference>
<evidence type="ECO:0000313" key="2">
    <source>
        <dbReference type="EMBL" id="KAG8459812.1"/>
    </source>
</evidence>
<keyword evidence="3" id="KW-1185">Reference proteome</keyword>
<gene>
    <name evidence="2" type="ORF">KFE25_014375</name>
</gene>
<evidence type="ECO:0000256" key="1">
    <source>
        <dbReference type="SAM" id="MobiDB-lite"/>
    </source>
</evidence>
<sequence>MAKEELDEVEAAVLKMVQQPRRGAARSQLSSLDGAPRARSARAPDTASAVASACMRASDAQHSEAIASLAGALRDGQLRAPAGAATRQLQGRLTALQAKLSELHARESRPGTPALVGGRGDDVGAAFGEAVADFTRHAEPSLRCTALASIRLQLAHAIEHGGGGGADDGGSLRADVLAATPVVSAGLEGDDVSVFAAALDCLPVLVKAALPAHVASAHAVAALRRPMASARARAELSLQLMPADHAEAATRSKASRALASIGAADVPSALALVAETLGASLPAACARGKPPAVLGFRIYDPYGSCEAASGSC</sequence>